<evidence type="ECO:0000256" key="3">
    <source>
        <dbReference type="ARBA" id="ARBA00022825"/>
    </source>
</evidence>
<dbReference type="InParanoid" id="A0A7F5RLR9"/>
<dbReference type="CDD" id="cd00190">
    <property type="entry name" value="Tryp_SPc"/>
    <property type="match status" value="1"/>
</dbReference>
<sequence length="192" mass="20971">MVPLTSYVTIGIFFLFSRIGDSNLSEITPRIINGTFACPGQFPFMLKKHLKLNEFVKQIRLTVRETVYPEGTEGRVMGWGYDIGNPLSASCLQYAEINTFSDDYCGSLYDDNEQISPSLQICAGVSNGGRGSCIGDAGGPFVVNRHQAGINSWSQKPCASPGNPDVFTRVSAYINWIKNKTGLQFKEAPGAV</sequence>
<dbReference type="InterPro" id="IPR001254">
    <property type="entry name" value="Trypsin_dom"/>
</dbReference>
<evidence type="ECO:0000259" key="5">
    <source>
        <dbReference type="PROSITE" id="PS50240"/>
    </source>
</evidence>
<dbReference type="GeneID" id="108733268"/>
<dbReference type="PANTHER" id="PTHR24276">
    <property type="entry name" value="POLYSERASE-RELATED"/>
    <property type="match status" value="1"/>
</dbReference>
<gene>
    <name evidence="7" type="primary">LOC108733268</name>
</gene>
<dbReference type="Gene3D" id="2.40.10.10">
    <property type="entry name" value="Trypsin-like serine proteases"/>
    <property type="match status" value="1"/>
</dbReference>
<dbReference type="KEGG" id="apln:108733268"/>
<keyword evidence="1" id="KW-0645">Protease</keyword>
<feature type="domain" description="Peptidase S1" evidence="5">
    <location>
        <begin position="46"/>
        <end position="182"/>
    </location>
</feature>
<keyword evidence="3" id="KW-0720">Serine protease</keyword>
<dbReference type="Pfam" id="PF00089">
    <property type="entry name" value="Trypsin"/>
    <property type="match status" value="1"/>
</dbReference>
<evidence type="ECO:0000256" key="1">
    <source>
        <dbReference type="ARBA" id="ARBA00022670"/>
    </source>
</evidence>
<accession>A0A7F5RLR9</accession>
<evidence type="ECO:0000256" key="4">
    <source>
        <dbReference type="ARBA" id="ARBA00023157"/>
    </source>
</evidence>
<dbReference type="PANTHER" id="PTHR24276:SF98">
    <property type="entry name" value="FI18310P1-RELATED"/>
    <property type="match status" value="1"/>
</dbReference>
<dbReference type="Proteomes" id="UP000192223">
    <property type="component" value="Unplaced"/>
</dbReference>
<dbReference type="AlphaFoldDB" id="A0A7F5RLR9"/>
<dbReference type="InterPro" id="IPR009003">
    <property type="entry name" value="Peptidase_S1_PA"/>
</dbReference>
<dbReference type="InterPro" id="IPR043504">
    <property type="entry name" value="Peptidase_S1_PA_chymotrypsin"/>
</dbReference>
<name>A0A7F5RLR9_AGRPL</name>
<dbReference type="GO" id="GO:0004252">
    <property type="term" value="F:serine-type endopeptidase activity"/>
    <property type="evidence" value="ECO:0007669"/>
    <property type="project" value="InterPro"/>
</dbReference>
<dbReference type="SMART" id="SM00020">
    <property type="entry name" value="Tryp_SPc"/>
    <property type="match status" value="1"/>
</dbReference>
<dbReference type="InterPro" id="IPR050430">
    <property type="entry name" value="Peptidase_S1"/>
</dbReference>
<reference evidence="7" key="1">
    <citation type="submission" date="2025-08" db="UniProtKB">
        <authorList>
            <consortium name="RefSeq"/>
        </authorList>
    </citation>
    <scope>IDENTIFICATION</scope>
    <source>
        <tissue evidence="7">Entire body</tissue>
    </source>
</reference>
<organism evidence="6 7">
    <name type="scientific">Agrilus planipennis</name>
    <name type="common">Emerald ash borer</name>
    <name type="synonym">Agrilus marcopoli</name>
    <dbReference type="NCBI Taxonomy" id="224129"/>
    <lineage>
        <taxon>Eukaryota</taxon>
        <taxon>Metazoa</taxon>
        <taxon>Ecdysozoa</taxon>
        <taxon>Arthropoda</taxon>
        <taxon>Hexapoda</taxon>
        <taxon>Insecta</taxon>
        <taxon>Pterygota</taxon>
        <taxon>Neoptera</taxon>
        <taxon>Endopterygota</taxon>
        <taxon>Coleoptera</taxon>
        <taxon>Polyphaga</taxon>
        <taxon>Elateriformia</taxon>
        <taxon>Buprestoidea</taxon>
        <taxon>Buprestidae</taxon>
        <taxon>Agrilinae</taxon>
        <taxon>Agrilus</taxon>
    </lineage>
</organism>
<evidence type="ECO:0000313" key="7">
    <source>
        <dbReference type="RefSeq" id="XP_025836967.1"/>
    </source>
</evidence>
<proteinExistence type="predicted"/>
<evidence type="ECO:0000256" key="2">
    <source>
        <dbReference type="ARBA" id="ARBA00022801"/>
    </source>
</evidence>
<keyword evidence="4" id="KW-1015">Disulfide bond</keyword>
<protein>
    <submittedName>
        <fullName evidence="7">Kallikrein-13-like isoform X1</fullName>
    </submittedName>
</protein>
<dbReference type="OrthoDB" id="6769544at2759"/>
<dbReference type="RefSeq" id="XP_025836967.1">
    <property type="nucleotide sequence ID" value="XM_025981182.1"/>
</dbReference>
<keyword evidence="6" id="KW-1185">Reference proteome</keyword>
<dbReference type="PROSITE" id="PS50240">
    <property type="entry name" value="TRYPSIN_DOM"/>
    <property type="match status" value="1"/>
</dbReference>
<dbReference type="GO" id="GO:0006508">
    <property type="term" value="P:proteolysis"/>
    <property type="evidence" value="ECO:0007669"/>
    <property type="project" value="UniProtKB-KW"/>
</dbReference>
<evidence type="ECO:0000313" key="6">
    <source>
        <dbReference type="Proteomes" id="UP000192223"/>
    </source>
</evidence>
<dbReference type="SUPFAM" id="SSF50494">
    <property type="entry name" value="Trypsin-like serine proteases"/>
    <property type="match status" value="1"/>
</dbReference>
<keyword evidence="2" id="KW-0378">Hydrolase</keyword>